<organism evidence="1 2">
    <name type="scientific">Chlamydia pneumoniae</name>
    <name type="common">Chlamydophila pneumoniae</name>
    <dbReference type="NCBI Taxonomy" id="83558"/>
    <lineage>
        <taxon>Bacteria</taxon>
        <taxon>Pseudomonadati</taxon>
        <taxon>Chlamydiota</taxon>
        <taxon>Chlamydiia</taxon>
        <taxon>Chlamydiales</taxon>
        <taxon>Chlamydiaceae</taxon>
        <taxon>Chlamydia/Chlamydophila group</taxon>
        <taxon>Chlamydia</taxon>
    </lineage>
</organism>
<dbReference type="Proteomes" id="UP000000424">
    <property type="component" value="Chromosome"/>
</dbReference>
<keyword evidence="2" id="KW-1185">Reference proteome</keyword>
<gene>
    <name evidence="1" type="ordered locus">CpB0266</name>
</gene>
<name>A0ABN3YPN6_CHLPN</name>
<sequence length="54" mass="6249">MNSQGSYIKLITIGNAFHELSSHSFYLINSLRKCKKLFGFGERTFELKVPNLNR</sequence>
<dbReference type="EMBL" id="AE009440">
    <property type="protein sequence ID" value="AAP98199.1"/>
    <property type="molecule type" value="Genomic_DNA"/>
</dbReference>
<evidence type="ECO:0000313" key="1">
    <source>
        <dbReference type="EMBL" id="AAP98199.1"/>
    </source>
</evidence>
<evidence type="ECO:0000313" key="2">
    <source>
        <dbReference type="Proteomes" id="UP000000424"/>
    </source>
</evidence>
<proteinExistence type="predicted"/>
<accession>A0ABN3YPN6</accession>
<reference evidence="1" key="1">
    <citation type="submission" date="2002-05" db="EMBL/GenBank/DDBJ databases">
        <title>The genome sequence of Chlamydia pneumoniae TW183 and comparison with other Chlamydia strains based on whole genome sequence analysis.</title>
        <authorList>
            <person name="Geng M.M."/>
            <person name="Schuhmacher A."/>
            <person name="Muehldorfer I."/>
            <person name="Bensch K.W."/>
            <person name="Schaefer K.P."/>
            <person name="Schneider S."/>
            <person name="Pohl T."/>
            <person name="Essig A."/>
            <person name="Marre R."/>
            <person name="Melchers K."/>
        </authorList>
    </citation>
    <scope>NUCLEOTIDE SEQUENCE [LARGE SCALE GENOMIC DNA]</scope>
    <source>
        <strain evidence="1">TW-183</strain>
    </source>
</reference>
<protein>
    <submittedName>
        <fullName evidence="1">PEARLI 4</fullName>
    </submittedName>
</protein>